<dbReference type="InterPro" id="IPR004360">
    <property type="entry name" value="Glyas_Fos-R_dOase_dom"/>
</dbReference>
<reference evidence="2 3" key="1">
    <citation type="submission" date="2018-09" db="EMBL/GenBank/DDBJ databases">
        <title>Zymobacter palmae IAM14233 (=T109) whole genome analysis.</title>
        <authorList>
            <person name="Yanase H."/>
        </authorList>
    </citation>
    <scope>NUCLEOTIDE SEQUENCE [LARGE SCALE GENOMIC DNA]</scope>
    <source>
        <strain evidence="2 3">IAM14233</strain>
    </source>
</reference>
<evidence type="ECO:0000259" key="1">
    <source>
        <dbReference type="PROSITE" id="PS51819"/>
    </source>
</evidence>
<dbReference type="InterPro" id="IPR037523">
    <property type="entry name" value="VOC_core"/>
</dbReference>
<protein>
    <submittedName>
        <fullName evidence="2">Lactoylglutathione lyase and related lyases</fullName>
    </submittedName>
</protein>
<dbReference type="AlphaFoldDB" id="A0A348HCI5"/>
<dbReference type="Pfam" id="PF00903">
    <property type="entry name" value="Glyoxalase"/>
    <property type="match status" value="1"/>
</dbReference>
<dbReference type="GO" id="GO:0016829">
    <property type="term" value="F:lyase activity"/>
    <property type="evidence" value="ECO:0007669"/>
    <property type="project" value="UniProtKB-KW"/>
</dbReference>
<dbReference type="InterPro" id="IPR029068">
    <property type="entry name" value="Glyas_Bleomycin-R_OHBP_Dase"/>
</dbReference>
<accession>A0A348HCI5</accession>
<sequence>MPTADMTILFVENPIKSLAFYSSLFTVRQHEVHPSFVLLVFENGFQLALWSRFTAEPLVTAPAGGCEVMFTVASKDALEALYLEWGVTHGVTIYQKPALLDFGYTFAALDPDGHRLRVAYLRDA</sequence>
<dbReference type="SUPFAM" id="SSF54593">
    <property type="entry name" value="Glyoxalase/Bleomycin resistance protein/Dihydroxybiphenyl dioxygenase"/>
    <property type="match status" value="1"/>
</dbReference>
<name>A0A348HCI5_9GAMM</name>
<proteinExistence type="predicted"/>
<dbReference type="InterPro" id="IPR026275">
    <property type="entry name" value="Glyoxalase/dOase/EhpR"/>
</dbReference>
<dbReference type="Gene3D" id="3.10.180.10">
    <property type="entry name" value="2,3-Dihydroxybiphenyl 1,2-Dioxygenase, domain 1"/>
    <property type="match status" value="1"/>
</dbReference>
<dbReference type="EMBL" id="AP018933">
    <property type="protein sequence ID" value="BBG29337.1"/>
    <property type="molecule type" value="Genomic_DNA"/>
</dbReference>
<evidence type="ECO:0000313" key="2">
    <source>
        <dbReference type="EMBL" id="BBG29337.1"/>
    </source>
</evidence>
<keyword evidence="3" id="KW-1185">Reference proteome</keyword>
<organism evidence="2 3">
    <name type="scientific">Zymobacter palmae</name>
    <dbReference type="NCBI Taxonomy" id="33074"/>
    <lineage>
        <taxon>Bacteria</taxon>
        <taxon>Pseudomonadati</taxon>
        <taxon>Pseudomonadota</taxon>
        <taxon>Gammaproteobacteria</taxon>
        <taxon>Oceanospirillales</taxon>
        <taxon>Halomonadaceae</taxon>
        <taxon>Zymobacter group</taxon>
        <taxon>Zymobacter</taxon>
    </lineage>
</organism>
<dbReference type="PROSITE" id="PS51819">
    <property type="entry name" value="VOC"/>
    <property type="match status" value="1"/>
</dbReference>
<gene>
    <name evidence="2" type="ORF">ZBT109_0549</name>
</gene>
<dbReference type="RefSeq" id="WP_027704893.1">
    <property type="nucleotide sequence ID" value="NZ_AP018933.1"/>
</dbReference>
<dbReference type="PIRSF" id="PIRSF039020">
    <property type="entry name" value="EhpR"/>
    <property type="match status" value="1"/>
</dbReference>
<dbReference type="Proteomes" id="UP000267342">
    <property type="component" value="Chromosome"/>
</dbReference>
<keyword evidence="2" id="KW-0456">Lyase</keyword>
<dbReference type="OrthoDB" id="9806945at2"/>
<dbReference type="STRING" id="1123510.GCA_000620025_01511"/>
<evidence type="ECO:0000313" key="3">
    <source>
        <dbReference type="Proteomes" id="UP000267342"/>
    </source>
</evidence>
<dbReference type="KEGG" id="zpl:ZBT109_0549"/>
<feature type="domain" description="VOC" evidence="1">
    <location>
        <begin position="3"/>
        <end position="121"/>
    </location>
</feature>